<reference evidence="2" key="1">
    <citation type="submission" date="2021-06" db="EMBL/GenBank/DDBJ databases">
        <authorList>
            <person name="Hodson N. C."/>
            <person name="Mongue J. A."/>
            <person name="Jaron S. K."/>
        </authorList>
    </citation>
    <scope>NUCLEOTIDE SEQUENCE</scope>
</reference>
<dbReference type="AlphaFoldDB" id="A0A8J2JYB5"/>
<gene>
    <name evidence="2" type="ORF">AFUS01_LOCUS17573</name>
</gene>
<sequence length="109" mass="12247">MAANASDVDQAREIYREVVKLGNWKELILAWEGSNDHIVKLLLEALCKKYPKEAAEGRNRKPDPENHTSPLLNEAPGDAPGDEEENLKASHENRKVCFPITRLLTPAFI</sequence>
<evidence type="ECO:0000313" key="3">
    <source>
        <dbReference type="Proteomes" id="UP000708208"/>
    </source>
</evidence>
<accession>A0A8J2JYB5</accession>
<feature type="region of interest" description="Disordered" evidence="1">
    <location>
        <begin position="53"/>
        <end position="91"/>
    </location>
</feature>
<dbReference type="Proteomes" id="UP000708208">
    <property type="component" value="Unassembled WGS sequence"/>
</dbReference>
<feature type="compositionally biased region" description="Basic and acidic residues" evidence="1">
    <location>
        <begin position="53"/>
        <end position="66"/>
    </location>
</feature>
<evidence type="ECO:0000313" key="2">
    <source>
        <dbReference type="EMBL" id="CAG7728817.1"/>
    </source>
</evidence>
<keyword evidence="3" id="KW-1185">Reference proteome</keyword>
<name>A0A8J2JYB5_9HEXA</name>
<proteinExistence type="predicted"/>
<comment type="caution">
    <text evidence="2">The sequence shown here is derived from an EMBL/GenBank/DDBJ whole genome shotgun (WGS) entry which is preliminary data.</text>
</comment>
<feature type="non-terminal residue" evidence="2">
    <location>
        <position position="1"/>
    </location>
</feature>
<organism evidence="2 3">
    <name type="scientific">Allacma fusca</name>
    <dbReference type="NCBI Taxonomy" id="39272"/>
    <lineage>
        <taxon>Eukaryota</taxon>
        <taxon>Metazoa</taxon>
        <taxon>Ecdysozoa</taxon>
        <taxon>Arthropoda</taxon>
        <taxon>Hexapoda</taxon>
        <taxon>Collembola</taxon>
        <taxon>Symphypleona</taxon>
        <taxon>Sminthuridae</taxon>
        <taxon>Allacma</taxon>
    </lineage>
</organism>
<protein>
    <submittedName>
        <fullName evidence="2">Uncharacterized protein</fullName>
    </submittedName>
</protein>
<dbReference type="EMBL" id="CAJVCH010168972">
    <property type="protein sequence ID" value="CAG7728817.1"/>
    <property type="molecule type" value="Genomic_DNA"/>
</dbReference>
<evidence type="ECO:0000256" key="1">
    <source>
        <dbReference type="SAM" id="MobiDB-lite"/>
    </source>
</evidence>